<organism evidence="3">
    <name type="scientific">uncultured Sphingomonadaceae bacterium</name>
    <dbReference type="NCBI Taxonomy" id="169976"/>
    <lineage>
        <taxon>Bacteria</taxon>
        <taxon>Pseudomonadati</taxon>
        <taxon>Pseudomonadota</taxon>
        <taxon>Alphaproteobacteria</taxon>
        <taxon>Sphingomonadales</taxon>
        <taxon>Sphingomonadaceae</taxon>
        <taxon>environmental samples</taxon>
    </lineage>
</organism>
<sequence length="186" mass="19227">MQAPVSLRGHLLLALPGIGDPRFERAAMALCAHDEDGALAVGVGEPAGRMRFHDLLGELGVPAAGAPKPPVLLGGPLEPGRGFVLHSTEWEGEGTLRVSDAFALTTTLDVLHAIAAGTGPDRWQACLGYAGWGAGQLDGELAGHGWFNVPATEALLFETAVEDRWRAAYASAGVDVRLLATTGGTA</sequence>
<gene>
    <name evidence="3" type="ORF">AVDCRST_MAG39-2497</name>
</gene>
<name>A0A6J4T9D9_9SPHN</name>
<dbReference type="InterPro" id="IPR003774">
    <property type="entry name" value="AlgH-like"/>
</dbReference>
<dbReference type="GO" id="GO:0005829">
    <property type="term" value="C:cytosol"/>
    <property type="evidence" value="ECO:0007669"/>
    <property type="project" value="TreeGrafter"/>
</dbReference>
<dbReference type="SUPFAM" id="SSF143456">
    <property type="entry name" value="VC0467-like"/>
    <property type="match status" value="1"/>
</dbReference>
<protein>
    <recommendedName>
        <fullName evidence="2">UPF0301 protein AVDCRST_MAG39-2497</fullName>
    </recommendedName>
</protein>
<accession>A0A6J4T9D9</accession>
<evidence type="ECO:0000256" key="1">
    <source>
        <dbReference type="ARBA" id="ARBA00009600"/>
    </source>
</evidence>
<comment type="similarity">
    <text evidence="1 2">Belongs to the UPF0301 (AlgH) family.</text>
</comment>
<reference evidence="3" key="1">
    <citation type="submission" date="2020-02" db="EMBL/GenBank/DDBJ databases">
        <authorList>
            <person name="Meier V. D."/>
        </authorList>
    </citation>
    <scope>NUCLEOTIDE SEQUENCE</scope>
    <source>
        <strain evidence="3">AVDCRST_MAG39</strain>
    </source>
</reference>
<dbReference type="EMBL" id="CADCVW010000095">
    <property type="protein sequence ID" value="CAA9516562.1"/>
    <property type="molecule type" value="Genomic_DNA"/>
</dbReference>
<evidence type="ECO:0000256" key="2">
    <source>
        <dbReference type="HAMAP-Rule" id="MF_00758"/>
    </source>
</evidence>
<dbReference type="PANTHER" id="PTHR30327:SF1">
    <property type="entry name" value="UPF0301 PROTEIN YQGE"/>
    <property type="match status" value="1"/>
</dbReference>
<dbReference type="PANTHER" id="PTHR30327">
    <property type="entry name" value="UNCHARACTERIZED PROTEIN YQGE"/>
    <property type="match status" value="1"/>
</dbReference>
<dbReference type="HAMAP" id="MF_00758">
    <property type="entry name" value="UPF0301"/>
    <property type="match status" value="1"/>
</dbReference>
<proteinExistence type="inferred from homology"/>
<dbReference type="Pfam" id="PF02622">
    <property type="entry name" value="DUF179"/>
    <property type="match status" value="1"/>
</dbReference>
<dbReference type="AlphaFoldDB" id="A0A6J4T9D9"/>
<dbReference type="Gene3D" id="3.40.1740.10">
    <property type="entry name" value="VC0467-like"/>
    <property type="match status" value="1"/>
</dbReference>
<evidence type="ECO:0000313" key="3">
    <source>
        <dbReference type="EMBL" id="CAA9516562.1"/>
    </source>
</evidence>